<accession>A0AAF0DZV6</accession>
<keyword evidence="5" id="KW-1185">Reference proteome</keyword>
<dbReference type="SUPFAM" id="SSF53474">
    <property type="entry name" value="alpha/beta-Hydrolases"/>
    <property type="match status" value="1"/>
</dbReference>
<dbReference type="InterPro" id="IPR029058">
    <property type="entry name" value="AB_hydrolase_fold"/>
</dbReference>
<dbReference type="Pfam" id="PF07859">
    <property type="entry name" value="Abhydrolase_3"/>
    <property type="match status" value="1"/>
</dbReference>
<dbReference type="GO" id="GO:0016787">
    <property type="term" value="F:hydrolase activity"/>
    <property type="evidence" value="ECO:0007669"/>
    <property type="project" value="InterPro"/>
</dbReference>
<sequence length="337" mass="38735">MAEGARYHHLWSWHYVCLLLKVYFLRVMAYLDVYLSDHLRPKVRDDVRVERVRFPSREPGRYLTAYKYTPVNLPPGPQPVHVNVHGSGFSVSAFFGNSRWFCYKVASQLNCVVVDTDYRKAPEYPHPYPLLDIEDCVYWLLSQPERYDKDMITMSGFSAGGNLAMSSTNRLGRDIIKALVSFYAPIDATTEGAPIGIRDYPEPRETARSGTHLESWVFATFYRSYIPLHQDPGQPSITVLFLPMDRYPDYMLVASGRCDVMHEDSNDFYQKILKEGSPVQRANARFLSIPREDHAFDEQPKCPESVEWREKAYDASVATIRAAHDAERAKRTRASTT</sequence>
<dbReference type="EMBL" id="CP119936">
    <property type="protein sequence ID" value="WFD03166.1"/>
    <property type="molecule type" value="Genomic_DNA"/>
</dbReference>
<comment type="catalytic activity">
    <reaction evidence="1">
        <text>a diacylglycerol + H2O = a monoacylglycerol + a fatty acid + H(+)</text>
        <dbReference type="Rhea" id="RHEA:32731"/>
        <dbReference type="ChEBI" id="CHEBI:15377"/>
        <dbReference type="ChEBI" id="CHEBI:15378"/>
        <dbReference type="ChEBI" id="CHEBI:17408"/>
        <dbReference type="ChEBI" id="CHEBI:18035"/>
        <dbReference type="ChEBI" id="CHEBI:28868"/>
    </reaction>
</comment>
<dbReference type="PANTHER" id="PTHR23024">
    <property type="entry name" value="ARYLACETAMIDE DEACETYLASE"/>
    <property type="match status" value="1"/>
</dbReference>
<name>A0AAF0DZV6_9BASI</name>
<feature type="domain" description="Alpha/beta hydrolase fold-3" evidence="3">
    <location>
        <begin position="82"/>
        <end position="280"/>
    </location>
</feature>
<evidence type="ECO:0000313" key="5">
    <source>
        <dbReference type="Proteomes" id="UP001214603"/>
    </source>
</evidence>
<reference evidence="4" key="1">
    <citation type="submission" date="2023-03" db="EMBL/GenBank/DDBJ databases">
        <title>Mating type loci evolution in Malassezia.</title>
        <authorList>
            <person name="Coelho M.A."/>
        </authorList>
    </citation>
    <scope>NUCLEOTIDE SEQUENCE</scope>
    <source>
        <strain evidence="4">CBS 7876</strain>
    </source>
</reference>
<dbReference type="InterPro" id="IPR013094">
    <property type="entry name" value="AB_hydrolase_3"/>
</dbReference>
<evidence type="ECO:0000259" key="3">
    <source>
        <dbReference type="Pfam" id="PF07859"/>
    </source>
</evidence>
<dbReference type="PANTHER" id="PTHR23024:SF242">
    <property type="entry name" value="ALPHA_BETA HYDROLASE FOLD-3 DOMAIN-CONTAINING PROTEIN-RELATED"/>
    <property type="match status" value="1"/>
</dbReference>
<comment type="catalytic activity">
    <reaction evidence="2">
        <text>a monoacylglycerol + H2O = glycerol + a fatty acid + H(+)</text>
        <dbReference type="Rhea" id="RHEA:15245"/>
        <dbReference type="ChEBI" id="CHEBI:15377"/>
        <dbReference type="ChEBI" id="CHEBI:15378"/>
        <dbReference type="ChEBI" id="CHEBI:17408"/>
        <dbReference type="ChEBI" id="CHEBI:17754"/>
        <dbReference type="ChEBI" id="CHEBI:28868"/>
    </reaction>
</comment>
<dbReference type="Gene3D" id="3.40.50.1820">
    <property type="entry name" value="alpha/beta hydrolase"/>
    <property type="match status" value="1"/>
</dbReference>
<evidence type="ECO:0000256" key="1">
    <source>
        <dbReference type="ARBA" id="ARBA00047591"/>
    </source>
</evidence>
<dbReference type="AlphaFoldDB" id="A0AAF0DZV6"/>
<dbReference type="InterPro" id="IPR050466">
    <property type="entry name" value="Carboxylest/Gibb_receptor"/>
</dbReference>
<evidence type="ECO:0000313" key="4">
    <source>
        <dbReference type="EMBL" id="WFD03166.1"/>
    </source>
</evidence>
<evidence type="ECO:0000256" key="2">
    <source>
        <dbReference type="ARBA" id="ARBA00048461"/>
    </source>
</evidence>
<organism evidence="4 5">
    <name type="scientific">Malassezia obtusa</name>
    <dbReference type="NCBI Taxonomy" id="76774"/>
    <lineage>
        <taxon>Eukaryota</taxon>
        <taxon>Fungi</taxon>
        <taxon>Dikarya</taxon>
        <taxon>Basidiomycota</taxon>
        <taxon>Ustilaginomycotina</taxon>
        <taxon>Malasseziomycetes</taxon>
        <taxon>Malasseziales</taxon>
        <taxon>Malasseziaceae</taxon>
        <taxon>Malassezia</taxon>
    </lineage>
</organism>
<proteinExistence type="predicted"/>
<gene>
    <name evidence="4" type="ORF">MOBT1_001855</name>
</gene>
<protein>
    <recommendedName>
        <fullName evidence="3">Alpha/beta hydrolase fold-3 domain-containing protein</fullName>
    </recommendedName>
</protein>
<dbReference type="Proteomes" id="UP001214603">
    <property type="component" value="Chromosome 3"/>
</dbReference>